<reference evidence="1 2" key="1">
    <citation type="submission" date="2020-08" db="EMBL/GenBank/DDBJ databases">
        <authorList>
            <person name="Canfield G.S."/>
            <person name="Duerkop B.A."/>
        </authorList>
    </citation>
    <scope>NUCLEOTIDE SEQUENCE [LARGE SCALE GENOMIC DNA]</scope>
</reference>
<keyword evidence="2" id="KW-1185">Reference proteome</keyword>
<gene>
    <name evidence="1" type="ORF">phi9184_ORF057</name>
</gene>
<name>A0A7L8ZIS8_9CAUD</name>
<dbReference type="Proteomes" id="UP000593991">
    <property type="component" value="Segment"/>
</dbReference>
<evidence type="ECO:0000313" key="1">
    <source>
        <dbReference type="EMBL" id="QOI68876.1"/>
    </source>
</evidence>
<protein>
    <submittedName>
        <fullName evidence="1">Uncharacterized protein</fullName>
    </submittedName>
</protein>
<evidence type="ECO:0000313" key="2">
    <source>
        <dbReference type="Proteomes" id="UP000593991"/>
    </source>
</evidence>
<proteinExistence type="predicted"/>
<sequence length="59" mass="7139">MYKVVVTKRNADESIEVTEFTYINEYALVDDYLLLKDETNQVKTYIKNEQILEFEVHYE</sequence>
<organism evidence="1 2">
    <name type="scientific">Enterococcus phage 9184</name>
    <dbReference type="NCBI Taxonomy" id="2763103"/>
    <lineage>
        <taxon>Viruses</taxon>
        <taxon>Duplodnaviria</taxon>
        <taxon>Heunggongvirae</taxon>
        <taxon>Uroviricota</taxon>
        <taxon>Caudoviricetes</taxon>
        <taxon>Thiercelinvirus</taxon>
        <taxon>Thiercelinvirus v9184</taxon>
    </lineage>
</organism>
<accession>A0A7L8ZIS8</accession>
<dbReference type="EMBL" id="MT939242">
    <property type="protein sequence ID" value="QOI68876.1"/>
    <property type="molecule type" value="Genomic_DNA"/>
</dbReference>